<gene>
    <name evidence="1" type="ORF">HMPREF9445_02007</name>
</gene>
<sequence length="41" mass="4817">MYICISFVMNAFKMCKDNGFLSNLQKEEYILLARNLPSLKE</sequence>
<evidence type="ECO:0000313" key="2">
    <source>
        <dbReference type="Proteomes" id="UP000010321"/>
    </source>
</evidence>
<organism evidence="1 2">
    <name type="scientific">Bacteroides clarus YIT 12056</name>
    <dbReference type="NCBI Taxonomy" id="762984"/>
    <lineage>
        <taxon>Bacteria</taxon>
        <taxon>Pseudomonadati</taxon>
        <taxon>Bacteroidota</taxon>
        <taxon>Bacteroidia</taxon>
        <taxon>Bacteroidales</taxon>
        <taxon>Bacteroidaceae</taxon>
        <taxon>Bacteroides</taxon>
    </lineage>
</organism>
<name>A0ABP2KQT8_9BACE</name>
<dbReference type="EMBL" id="AFBM01000022">
    <property type="protein sequence ID" value="EGF51514.1"/>
    <property type="molecule type" value="Genomic_DNA"/>
</dbReference>
<evidence type="ECO:0000313" key="1">
    <source>
        <dbReference type="EMBL" id="EGF51514.1"/>
    </source>
</evidence>
<comment type="caution">
    <text evidence="1">The sequence shown here is derived from an EMBL/GenBank/DDBJ whole genome shotgun (WGS) entry which is preliminary data.</text>
</comment>
<protein>
    <submittedName>
        <fullName evidence="1">Uncharacterized protein</fullName>
    </submittedName>
</protein>
<accession>A0ABP2KQT8</accession>
<reference evidence="1 2" key="1">
    <citation type="submission" date="2011-02" db="EMBL/GenBank/DDBJ databases">
        <authorList>
            <person name="Weinstock G."/>
            <person name="Sodergren E."/>
            <person name="Clifton S."/>
            <person name="Fulton L."/>
            <person name="Fulton B."/>
            <person name="Courtney L."/>
            <person name="Fronick C."/>
            <person name="Harrison M."/>
            <person name="Strong C."/>
            <person name="Farmer C."/>
            <person name="Delahaunty K."/>
            <person name="Markovic C."/>
            <person name="Hall O."/>
            <person name="Minx P."/>
            <person name="Tomlinson C."/>
            <person name="Mitreva M."/>
            <person name="Hou S."/>
            <person name="Chen J."/>
            <person name="Wollam A."/>
            <person name="Pepin K.H."/>
            <person name="Johnson M."/>
            <person name="Bhonagiri V."/>
            <person name="Zhang X."/>
            <person name="Suruliraj S."/>
            <person name="Warren W."/>
            <person name="Chinwalla A."/>
            <person name="Mardis E.R."/>
            <person name="Wilson R.K."/>
        </authorList>
    </citation>
    <scope>NUCLEOTIDE SEQUENCE [LARGE SCALE GENOMIC DNA]</scope>
    <source>
        <strain evidence="1 2">YIT 12056</strain>
    </source>
</reference>
<dbReference type="Proteomes" id="UP000010321">
    <property type="component" value="Unassembled WGS sequence"/>
</dbReference>
<proteinExistence type="predicted"/>
<keyword evidence="2" id="KW-1185">Reference proteome</keyword>